<evidence type="ECO:0000313" key="2">
    <source>
        <dbReference type="EMBL" id="KAJ1146188.1"/>
    </source>
</evidence>
<sequence>MFAERLSKPSAALHCKLAGFSCPEMTARIVRVRDCNLKPLVWKSSRWRQRNEQGTLMSASIGTPKPPVRNTEASPDRVLHRRFVITRRGAPGLGC</sequence>
<comment type="caution">
    <text evidence="2">The sequence shown here is derived from an EMBL/GenBank/DDBJ whole genome shotgun (WGS) entry which is preliminary data.</text>
</comment>
<dbReference type="EMBL" id="JANPWB010000010">
    <property type="protein sequence ID" value="KAJ1146188.1"/>
    <property type="molecule type" value="Genomic_DNA"/>
</dbReference>
<feature type="region of interest" description="Disordered" evidence="1">
    <location>
        <begin position="53"/>
        <end position="74"/>
    </location>
</feature>
<protein>
    <submittedName>
        <fullName evidence="2">Uncharacterized protein</fullName>
    </submittedName>
</protein>
<evidence type="ECO:0000256" key="1">
    <source>
        <dbReference type="SAM" id="MobiDB-lite"/>
    </source>
</evidence>
<gene>
    <name evidence="2" type="ORF">NDU88_012469</name>
</gene>
<accession>A0AAV7R5X4</accession>
<dbReference type="Proteomes" id="UP001066276">
    <property type="component" value="Chromosome 6"/>
</dbReference>
<dbReference type="AlphaFoldDB" id="A0AAV7R5X4"/>
<keyword evidence="3" id="KW-1185">Reference proteome</keyword>
<reference evidence="2" key="1">
    <citation type="journal article" date="2022" name="bioRxiv">
        <title>Sequencing and chromosome-scale assembly of the giantPleurodeles waltlgenome.</title>
        <authorList>
            <person name="Brown T."/>
            <person name="Elewa A."/>
            <person name="Iarovenko S."/>
            <person name="Subramanian E."/>
            <person name="Araus A.J."/>
            <person name="Petzold A."/>
            <person name="Susuki M."/>
            <person name="Suzuki K.-i.T."/>
            <person name="Hayashi T."/>
            <person name="Toyoda A."/>
            <person name="Oliveira C."/>
            <person name="Osipova E."/>
            <person name="Leigh N.D."/>
            <person name="Simon A."/>
            <person name="Yun M.H."/>
        </authorList>
    </citation>
    <scope>NUCLEOTIDE SEQUENCE</scope>
    <source>
        <strain evidence="2">20211129_DDA</strain>
        <tissue evidence="2">Liver</tissue>
    </source>
</reference>
<evidence type="ECO:0000313" key="3">
    <source>
        <dbReference type="Proteomes" id="UP001066276"/>
    </source>
</evidence>
<organism evidence="2 3">
    <name type="scientific">Pleurodeles waltl</name>
    <name type="common">Iberian ribbed newt</name>
    <dbReference type="NCBI Taxonomy" id="8319"/>
    <lineage>
        <taxon>Eukaryota</taxon>
        <taxon>Metazoa</taxon>
        <taxon>Chordata</taxon>
        <taxon>Craniata</taxon>
        <taxon>Vertebrata</taxon>
        <taxon>Euteleostomi</taxon>
        <taxon>Amphibia</taxon>
        <taxon>Batrachia</taxon>
        <taxon>Caudata</taxon>
        <taxon>Salamandroidea</taxon>
        <taxon>Salamandridae</taxon>
        <taxon>Pleurodelinae</taxon>
        <taxon>Pleurodeles</taxon>
    </lineage>
</organism>
<proteinExistence type="predicted"/>
<name>A0AAV7R5X4_PLEWA</name>